<keyword evidence="2" id="KW-1185">Reference proteome</keyword>
<evidence type="ECO:0000313" key="2">
    <source>
        <dbReference type="Proteomes" id="UP001150924"/>
    </source>
</evidence>
<dbReference type="GO" id="GO:0004553">
    <property type="term" value="F:hydrolase activity, hydrolyzing O-glycosyl compounds"/>
    <property type="evidence" value="ECO:0007669"/>
    <property type="project" value="InterPro"/>
</dbReference>
<name>A0A9X3ERD5_9BACT</name>
<dbReference type="SUPFAM" id="SSF51445">
    <property type="entry name" value="(Trans)glycosidases"/>
    <property type="match status" value="1"/>
</dbReference>
<accession>A0A9X3ERD5</accession>
<evidence type="ECO:0000313" key="1">
    <source>
        <dbReference type="EMBL" id="MCY1008476.1"/>
    </source>
</evidence>
<sequence length="432" mass="50541">MIYFMFATGIENSCPTVSGRRVDEMEKCRHYDQWRRDFDLVEECEIRYLRYGPPIYRTWLGPDRYDWDFADETFAELRRRDIVPITDLCHFGVPDWIGDYQNPDFPALFADYARAFAERFPWIQLYTPINEMYICALFSAKYGWWNEQLKTDRAFVTALKHIVKANVLAMGRILEVRPDAIFIQSESSEYNHAQNPAAIRPAETLNAVRFLSLDLNYGHRVNSTMYEYLLDNGLTRDEYHFFLAGRLKHHCVMGNDYYSTNEHLVHPDGTTEASGEIFGYAVITNQYYARYRLPIMHTETNLMEGPGKNEAVRWLRKEWANVLRVRNDGLPIVGFTWYSLVDQVDWDTALREDNGRANPLGLYDLDRKPRAVAEVYRQLITEWREVLPTQSVVLGLPIRPPSEHDDTATRQLVAGARSRERRYQKAPSNDQS</sequence>
<dbReference type="Gene3D" id="3.20.20.80">
    <property type="entry name" value="Glycosidases"/>
    <property type="match status" value="1"/>
</dbReference>
<dbReference type="GO" id="GO:0005975">
    <property type="term" value="P:carbohydrate metabolic process"/>
    <property type="evidence" value="ECO:0007669"/>
    <property type="project" value="InterPro"/>
</dbReference>
<gene>
    <name evidence="1" type="ORF">OV079_23540</name>
</gene>
<reference evidence="1" key="1">
    <citation type="submission" date="2022-11" db="EMBL/GenBank/DDBJ databases">
        <title>Minimal conservation of predation-associated metabolite biosynthetic gene clusters underscores biosynthetic potential of Myxococcota including descriptions for ten novel species: Archangium lansinium sp. nov., Myxococcus landrumus sp. nov., Nannocystis bai.</title>
        <authorList>
            <person name="Ahearne A."/>
            <person name="Stevens C."/>
            <person name="Phillips K."/>
        </authorList>
    </citation>
    <scope>NUCLEOTIDE SEQUENCE</scope>
    <source>
        <strain evidence="1">Na p29</strain>
    </source>
</reference>
<dbReference type="InterPro" id="IPR017853">
    <property type="entry name" value="GH"/>
</dbReference>
<proteinExistence type="predicted"/>
<organism evidence="1 2">
    <name type="scientific">Nannocystis pusilla</name>
    <dbReference type="NCBI Taxonomy" id="889268"/>
    <lineage>
        <taxon>Bacteria</taxon>
        <taxon>Pseudomonadati</taxon>
        <taxon>Myxococcota</taxon>
        <taxon>Polyangia</taxon>
        <taxon>Nannocystales</taxon>
        <taxon>Nannocystaceae</taxon>
        <taxon>Nannocystis</taxon>
    </lineage>
</organism>
<dbReference type="Proteomes" id="UP001150924">
    <property type="component" value="Unassembled WGS sequence"/>
</dbReference>
<dbReference type="Pfam" id="PF00232">
    <property type="entry name" value="Glyco_hydro_1"/>
    <property type="match status" value="1"/>
</dbReference>
<protein>
    <submittedName>
        <fullName evidence="1">Family 1 glycosylhydrolase</fullName>
    </submittedName>
</protein>
<comment type="caution">
    <text evidence="1">The sequence shown here is derived from an EMBL/GenBank/DDBJ whole genome shotgun (WGS) entry which is preliminary data.</text>
</comment>
<dbReference type="RefSeq" id="WP_267771109.1">
    <property type="nucleotide sequence ID" value="NZ_JAPNKE010000002.1"/>
</dbReference>
<dbReference type="AlphaFoldDB" id="A0A9X3ERD5"/>
<dbReference type="InterPro" id="IPR001360">
    <property type="entry name" value="Glyco_hydro_1"/>
</dbReference>
<dbReference type="EMBL" id="JAPNKE010000002">
    <property type="protein sequence ID" value="MCY1008476.1"/>
    <property type="molecule type" value="Genomic_DNA"/>
</dbReference>